<feature type="transmembrane region" description="Helical" evidence="1">
    <location>
        <begin position="279"/>
        <end position="301"/>
    </location>
</feature>
<organism evidence="2 3">
    <name type="scientific">Cohaesibacter gelatinilyticus</name>
    <dbReference type="NCBI Taxonomy" id="372072"/>
    <lineage>
        <taxon>Bacteria</taxon>
        <taxon>Pseudomonadati</taxon>
        <taxon>Pseudomonadota</taxon>
        <taxon>Alphaproteobacteria</taxon>
        <taxon>Hyphomicrobiales</taxon>
        <taxon>Cohaesibacteraceae</taxon>
    </lineage>
</organism>
<feature type="transmembrane region" description="Helical" evidence="1">
    <location>
        <begin position="20"/>
        <end position="39"/>
    </location>
</feature>
<feature type="transmembrane region" description="Helical" evidence="1">
    <location>
        <begin position="252"/>
        <end position="273"/>
    </location>
</feature>
<keyword evidence="3" id="KW-1185">Reference proteome</keyword>
<accession>A0A285NEB6</accession>
<protein>
    <recommendedName>
        <fullName evidence="4">Nucleoside recognition</fullName>
    </recommendedName>
</protein>
<sequence length="314" mass="34824">MTSYLVKLTRLSLSTFWELIKIMLPIMIMLRVAESMGWIDLLVPWFEPAMSYVNLPAEAALIFITSALMGVYGAIAAFPVLIGHEVTAAQITSICMFILITHALPIEQAIVRKAGASFWGTVILRLAVGILACWLIDLIAKTTGYLNEPQSIEHFKYLGQPDVGHLEWAMTSLQGLGFLFIILVALLVGLDLLDWLNVTKWINKLLAPLLKISGLDPSVTPITTTGILLGLSYGGGLIIARANDGSISKEARFYSLCWLSLCHSLIEDTAIMVAVGGDVWMLLFGRLVLTFLVIRLLMLWFDKNPFRRNRMLEA</sequence>
<name>A0A285NEB6_9HYPH</name>
<evidence type="ECO:0000256" key="1">
    <source>
        <dbReference type="SAM" id="Phobius"/>
    </source>
</evidence>
<feature type="transmembrane region" description="Helical" evidence="1">
    <location>
        <begin position="118"/>
        <end position="140"/>
    </location>
</feature>
<dbReference type="OrthoDB" id="9797308at2"/>
<reference evidence="2 3" key="1">
    <citation type="submission" date="2017-09" db="EMBL/GenBank/DDBJ databases">
        <authorList>
            <person name="Ehlers B."/>
            <person name="Leendertz F.H."/>
        </authorList>
    </citation>
    <scope>NUCLEOTIDE SEQUENCE [LARGE SCALE GENOMIC DNA]</scope>
    <source>
        <strain evidence="2 3">DSM 18289</strain>
    </source>
</reference>
<dbReference type="Proteomes" id="UP000219439">
    <property type="component" value="Unassembled WGS sequence"/>
</dbReference>
<evidence type="ECO:0000313" key="2">
    <source>
        <dbReference type="EMBL" id="SNZ07795.1"/>
    </source>
</evidence>
<keyword evidence="1" id="KW-1133">Transmembrane helix</keyword>
<proteinExistence type="predicted"/>
<evidence type="ECO:0000313" key="3">
    <source>
        <dbReference type="Proteomes" id="UP000219439"/>
    </source>
</evidence>
<feature type="transmembrane region" description="Helical" evidence="1">
    <location>
        <begin position="218"/>
        <end position="240"/>
    </location>
</feature>
<keyword evidence="1" id="KW-0472">Membrane</keyword>
<dbReference type="RefSeq" id="WP_141401196.1">
    <property type="nucleotide sequence ID" value="NZ_OBEL01000001.1"/>
</dbReference>
<evidence type="ECO:0008006" key="4">
    <source>
        <dbReference type="Google" id="ProtNLM"/>
    </source>
</evidence>
<dbReference type="EMBL" id="OBEL01000001">
    <property type="protein sequence ID" value="SNZ07795.1"/>
    <property type="molecule type" value="Genomic_DNA"/>
</dbReference>
<dbReference type="AlphaFoldDB" id="A0A285NEB6"/>
<feature type="transmembrane region" description="Helical" evidence="1">
    <location>
        <begin position="88"/>
        <end position="106"/>
    </location>
</feature>
<keyword evidence="1" id="KW-0812">Transmembrane</keyword>
<feature type="transmembrane region" description="Helical" evidence="1">
    <location>
        <begin position="59"/>
        <end position="81"/>
    </location>
</feature>
<gene>
    <name evidence="2" type="ORF">SAMN06265368_1273</name>
</gene>
<feature type="transmembrane region" description="Helical" evidence="1">
    <location>
        <begin position="176"/>
        <end position="198"/>
    </location>
</feature>